<feature type="transmembrane region" description="Helical" evidence="10">
    <location>
        <begin position="107"/>
        <end position="126"/>
    </location>
</feature>
<dbReference type="EMBL" id="CAJNNV010000169">
    <property type="protein sequence ID" value="CAE8581706.1"/>
    <property type="molecule type" value="Genomic_DNA"/>
</dbReference>
<feature type="region of interest" description="Disordered" evidence="9">
    <location>
        <begin position="173"/>
        <end position="215"/>
    </location>
</feature>
<reference evidence="12" key="1">
    <citation type="submission" date="2021-02" db="EMBL/GenBank/DDBJ databases">
        <authorList>
            <person name="Dougan E. K."/>
            <person name="Rhodes N."/>
            <person name="Thang M."/>
            <person name="Chan C."/>
        </authorList>
    </citation>
    <scope>NUCLEOTIDE SEQUENCE</scope>
</reference>
<dbReference type="Proteomes" id="UP000654075">
    <property type="component" value="Unassembled WGS sequence"/>
</dbReference>
<dbReference type="GO" id="GO:0016020">
    <property type="term" value="C:membrane"/>
    <property type="evidence" value="ECO:0007669"/>
    <property type="project" value="UniProtKB-SubCell"/>
</dbReference>
<dbReference type="AlphaFoldDB" id="A0A813D0I1"/>
<sequence length="215" mass="22982">YAFILSYASDRVGLSMELGAFAGGLALTSLCKDLALRTLRQLAGLKETFVALFFASIGLVVSPRFLYDNLGAMLSVVAFTFILKMLAGFFPLWLLSRRGSQSPALTAMRCSWVLAHVSEFGFVLAAKGVSWGVLSRHVYLLLVGANAVSLCLAPWQFKALNFLLPPAPTPRLPSKHSSSFTAGVASDKGGRSVSPGARMWGKEGQAVVSRTPSPP</sequence>
<keyword evidence="5" id="KW-0732">Signal</keyword>
<evidence type="ECO:0000256" key="2">
    <source>
        <dbReference type="ARBA" id="ARBA00022448"/>
    </source>
</evidence>
<protein>
    <recommendedName>
        <fullName evidence="11">Cation/H+ exchanger transmembrane domain-containing protein</fullName>
    </recommendedName>
</protein>
<evidence type="ECO:0000256" key="1">
    <source>
        <dbReference type="ARBA" id="ARBA00004141"/>
    </source>
</evidence>
<evidence type="ECO:0000256" key="10">
    <source>
        <dbReference type="SAM" id="Phobius"/>
    </source>
</evidence>
<feature type="transmembrane region" description="Helical" evidence="10">
    <location>
        <begin position="138"/>
        <end position="155"/>
    </location>
</feature>
<proteinExistence type="predicted"/>
<feature type="transmembrane region" description="Helical" evidence="10">
    <location>
        <begin position="72"/>
        <end position="95"/>
    </location>
</feature>
<feature type="non-terminal residue" evidence="12">
    <location>
        <position position="1"/>
    </location>
</feature>
<dbReference type="OrthoDB" id="1654420at2759"/>
<evidence type="ECO:0000256" key="6">
    <source>
        <dbReference type="ARBA" id="ARBA00022989"/>
    </source>
</evidence>
<keyword evidence="7" id="KW-0406">Ion transport</keyword>
<evidence type="ECO:0000313" key="13">
    <source>
        <dbReference type="Proteomes" id="UP000654075"/>
    </source>
</evidence>
<comment type="caution">
    <text evidence="12">The sequence shown here is derived from an EMBL/GenBank/DDBJ whole genome shotgun (WGS) entry which is preliminary data.</text>
</comment>
<dbReference type="PANTHER" id="PTHR16254:SF14">
    <property type="entry name" value="TRANSMEMBRANE AND COILED-COIL DOMAIN-CONTAINING PROTEIN 3"/>
    <property type="match status" value="1"/>
</dbReference>
<feature type="transmembrane region" description="Helical" evidence="10">
    <location>
        <begin position="48"/>
        <end position="66"/>
    </location>
</feature>
<evidence type="ECO:0000256" key="3">
    <source>
        <dbReference type="ARBA" id="ARBA00022449"/>
    </source>
</evidence>
<accession>A0A813D0I1</accession>
<dbReference type="Pfam" id="PF00999">
    <property type="entry name" value="Na_H_Exchanger"/>
    <property type="match status" value="1"/>
</dbReference>
<evidence type="ECO:0000256" key="5">
    <source>
        <dbReference type="ARBA" id="ARBA00022729"/>
    </source>
</evidence>
<keyword evidence="3" id="KW-0050">Antiport</keyword>
<keyword evidence="8 10" id="KW-0472">Membrane</keyword>
<dbReference type="Gene3D" id="1.20.1530.20">
    <property type="match status" value="1"/>
</dbReference>
<keyword evidence="2" id="KW-0813">Transport</keyword>
<evidence type="ECO:0000313" key="12">
    <source>
        <dbReference type="EMBL" id="CAE8581706.1"/>
    </source>
</evidence>
<keyword evidence="4 10" id="KW-0812">Transmembrane</keyword>
<keyword evidence="13" id="KW-1185">Reference proteome</keyword>
<evidence type="ECO:0000259" key="11">
    <source>
        <dbReference type="Pfam" id="PF00999"/>
    </source>
</evidence>
<comment type="subcellular location">
    <subcellularLocation>
        <location evidence="1">Membrane</location>
        <topology evidence="1">Multi-pass membrane protein</topology>
    </subcellularLocation>
</comment>
<evidence type="ECO:0000256" key="4">
    <source>
        <dbReference type="ARBA" id="ARBA00022692"/>
    </source>
</evidence>
<gene>
    <name evidence="12" type="ORF">PGLA1383_LOCUS719</name>
</gene>
<dbReference type="InterPro" id="IPR006153">
    <property type="entry name" value="Cation/H_exchanger_TM"/>
</dbReference>
<keyword evidence="6 10" id="KW-1133">Transmembrane helix</keyword>
<organism evidence="12 13">
    <name type="scientific">Polarella glacialis</name>
    <name type="common">Dinoflagellate</name>
    <dbReference type="NCBI Taxonomy" id="89957"/>
    <lineage>
        <taxon>Eukaryota</taxon>
        <taxon>Sar</taxon>
        <taxon>Alveolata</taxon>
        <taxon>Dinophyceae</taxon>
        <taxon>Suessiales</taxon>
        <taxon>Suessiaceae</taxon>
        <taxon>Polarella</taxon>
    </lineage>
</organism>
<evidence type="ECO:0000256" key="9">
    <source>
        <dbReference type="SAM" id="MobiDB-lite"/>
    </source>
</evidence>
<dbReference type="InterPro" id="IPR038770">
    <property type="entry name" value="Na+/solute_symporter_sf"/>
</dbReference>
<feature type="domain" description="Cation/H+ exchanger transmembrane" evidence="11">
    <location>
        <begin position="2"/>
        <end position="157"/>
    </location>
</feature>
<dbReference type="GO" id="GO:0015386">
    <property type="term" value="F:potassium:proton antiporter activity"/>
    <property type="evidence" value="ECO:0007669"/>
    <property type="project" value="InterPro"/>
</dbReference>
<dbReference type="InterPro" id="IPR045158">
    <property type="entry name" value="KEA4/5/6-like"/>
</dbReference>
<evidence type="ECO:0000256" key="7">
    <source>
        <dbReference type="ARBA" id="ARBA00023065"/>
    </source>
</evidence>
<dbReference type="PANTHER" id="PTHR16254">
    <property type="entry name" value="POTASSIUM/PROTON ANTIPORTER-RELATED"/>
    <property type="match status" value="1"/>
</dbReference>
<evidence type="ECO:0000256" key="8">
    <source>
        <dbReference type="ARBA" id="ARBA00023136"/>
    </source>
</evidence>
<name>A0A813D0I1_POLGL</name>